<proteinExistence type="predicted"/>
<dbReference type="AlphaFoldDB" id="A0ABD2J5X7"/>
<name>A0ABD2J5X7_9BILA</name>
<protein>
    <submittedName>
        <fullName evidence="1">Uncharacterized protein</fullName>
    </submittedName>
</protein>
<accession>A0ABD2J5X7</accession>
<evidence type="ECO:0000313" key="1">
    <source>
        <dbReference type="EMBL" id="KAL3082098.1"/>
    </source>
</evidence>
<organism evidence="1 2">
    <name type="scientific">Heterodera trifolii</name>
    <dbReference type="NCBI Taxonomy" id="157864"/>
    <lineage>
        <taxon>Eukaryota</taxon>
        <taxon>Metazoa</taxon>
        <taxon>Ecdysozoa</taxon>
        <taxon>Nematoda</taxon>
        <taxon>Chromadorea</taxon>
        <taxon>Rhabditida</taxon>
        <taxon>Tylenchina</taxon>
        <taxon>Tylenchomorpha</taxon>
        <taxon>Tylenchoidea</taxon>
        <taxon>Heteroderidae</taxon>
        <taxon>Heteroderinae</taxon>
        <taxon>Heterodera</taxon>
    </lineage>
</organism>
<comment type="caution">
    <text evidence="1">The sequence shown here is derived from an EMBL/GenBank/DDBJ whole genome shotgun (WGS) entry which is preliminary data.</text>
</comment>
<gene>
    <name evidence="1" type="ORF">niasHT_031127</name>
</gene>
<reference evidence="1 2" key="1">
    <citation type="submission" date="2024-10" db="EMBL/GenBank/DDBJ databases">
        <authorList>
            <person name="Kim D."/>
        </authorList>
    </citation>
    <scope>NUCLEOTIDE SEQUENCE [LARGE SCALE GENOMIC DNA]</scope>
    <source>
        <strain evidence="1">BH-2024</strain>
    </source>
</reference>
<sequence>MPTELNAEIVAALPFDIRWANVRISFAFDHFLYKKQAQWIRNELMRQKIMEENRRRLGQAKRRIEAMSFRLLPIHLRNLRNSLAVIFDCENSVGLTTESHFYGEMTLAIFGIQLDTILATIYHNNFKYISWAQRVLEMQADCFEDYAKKFDAEAAAANRQ</sequence>
<dbReference type="Proteomes" id="UP001620626">
    <property type="component" value="Unassembled WGS sequence"/>
</dbReference>
<evidence type="ECO:0000313" key="2">
    <source>
        <dbReference type="Proteomes" id="UP001620626"/>
    </source>
</evidence>
<keyword evidence="2" id="KW-1185">Reference proteome</keyword>
<dbReference type="EMBL" id="JBICBT010001121">
    <property type="protein sequence ID" value="KAL3082098.1"/>
    <property type="molecule type" value="Genomic_DNA"/>
</dbReference>